<sequence>MNQRYFNLISRVSIITLLGSFLLAQQLDHQDIAYNELKNIVETASRSQQTVWVEDFTGLE</sequence>
<reference evidence="1" key="1">
    <citation type="submission" date="2018-05" db="EMBL/GenBank/DDBJ databases">
        <authorList>
            <person name="Lanie J.A."/>
            <person name="Ng W.-L."/>
            <person name="Kazmierczak K.M."/>
            <person name="Andrzejewski T.M."/>
            <person name="Davidsen T.M."/>
            <person name="Wayne K.J."/>
            <person name="Tettelin H."/>
            <person name="Glass J.I."/>
            <person name="Rusch D."/>
            <person name="Podicherti R."/>
            <person name="Tsui H.-C.T."/>
            <person name="Winkler M.E."/>
        </authorList>
    </citation>
    <scope>NUCLEOTIDE SEQUENCE</scope>
</reference>
<evidence type="ECO:0000313" key="1">
    <source>
        <dbReference type="EMBL" id="SVA44909.1"/>
    </source>
</evidence>
<proteinExistence type="predicted"/>
<dbReference type="EMBL" id="UINC01010062">
    <property type="protein sequence ID" value="SVA44909.1"/>
    <property type="molecule type" value="Genomic_DNA"/>
</dbReference>
<evidence type="ECO:0008006" key="2">
    <source>
        <dbReference type="Google" id="ProtNLM"/>
    </source>
</evidence>
<protein>
    <recommendedName>
        <fullName evidence="2">CHASE2 domain-containing protein</fullName>
    </recommendedName>
</protein>
<organism evidence="1">
    <name type="scientific">marine metagenome</name>
    <dbReference type="NCBI Taxonomy" id="408172"/>
    <lineage>
        <taxon>unclassified sequences</taxon>
        <taxon>metagenomes</taxon>
        <taxon>ecological metagenomes</taxon>
    </lineage>
</organism>
<dbReference type="AlphaFoldDB" id="A0A381VX74"/>
<accession>A0A381VX74</accession>
<gene>
    <name evidence="1" type="ORF">METZ01_LOCUS97763</name>
</gene>
<name>A0A381VX74_9ZZZZ</name>